<dbReference type="PANTHER" id="PTHR44846">
    <property type="entry name" value="MANNOSYL-D-GLYCERATE TRANSPORT/METABOLISM SYSTEM REPRESSOR MNGR-RELATED"/>
    <property type="match status" value="1"/>
</dbReference>
<dbReference type="SUPFAM" id="SSF46785">
    <property type="entry name" value="Winged helix' DNA-binding domain"/>
    <property type="match status" value="1"/>
</dbReference>
<accession>A0A926GDD5</accession>
<dbReference type="SMART" id="SM00866">
    <property type="entry name" value="UTRA"/>
    <property type="match status" value="1"/>
</dbReference>
<dbReference type="InterPro" id="IPR050679">
    <property type="entry name" value="Bact_HTH_transcr_reg"/>
</dbReference>
<dbReference type="RefSeq" id="WP_187792909.1">
    <property type="nucleotide sequence ID" value="NZ_JACOQL010000002.1"/>
</dbReference>
<keyword evidence="3" id="KW-0804">Transcription</keyword>
<evidence type="ECO:0000256" key="3">
    <source>
        <dbReference type="ARBA" id="ARBA00023163"/>
    </source>
</evidence>
<dbReference type="InterPro" id="IPR011663">
    <property type="entry name" value="UTRA"/>
</dbReference>
<dbReference type="AlphaFoldDB" id="A0A926GDD5"/>
<evidence type="ECO:0000313" key="5">
    <source>
        <dbReference type="EMBL" id="MBC9246421.1"/>
    </source>
</evidence>
<keyword evidence="6" id="KW-1185">Reference proteome</keyword>
<evidence type="ECO:0000256" key="1">
    <source>
        <dbReference type="ARBA" id="ARBA00023015"/>
    </source>
</evidence>
<dbReference type="InterPro" id="IPR036388">
    <property type="entry name" value="WH-like_DNA-bd_sf"/>
</dbReference>
<evidence type="ECO:0000256" key="2">
    <source>
        <dbReference type="ARBA" id="ARBA00023125"/>
    </source>
</evidence>
<feature type="domain" description="HTH gntR-type" evidence="4">
    <location>
        <begin position="24"/>
        <end position="92"/>
    </location>
</feature>
<dbReference type="PRINTS" id="PR00035">
    <property type="entry name" value="HTHGNTR"/>
</dbReference>
<sequence>MTKLLGNLARTLRPSRISGGNKRMNTWQSVRAEVLERIRSREWAPGELIPTEEQLSQQLGCARATVNRALRELAESGIIERRRKVGTRVASTAARKATLEMPAIRDEIEAMGATYSYSLMLFEERMPSEKAMRALQVDANEKLILVKARYLADGQPHCCESIWLNPQSLPVPTRAVLEKLPAHEWLASQVPLTHGRYAILAEAASEPCAEHLGVAEGTPVLSIERTNWVDATPVSFARQFYRPQHRLVSEE</sequence>
<dbReference type="InterPro" id="IPR036390">
    <property type="entry name" value="WH_DNA-bd_sf"/>
</dbReference>
<dbReference type="InterPro" id="IPR000524">
    <property type="entry name" value="Tscrpt_reg_HTH_GntR"/>
</dbReference>
<dbReference type="Gene3D" id="1.10.10.10">
    <property type="entry name" value="Winged helix-like DNA-binding domain superfamily/Winged helix DNA-binding domain"/>
    <property type="match status" value="1"/>
</dbReference>
<dbReference type="Pfam" id="PF07702">
    <property type="entry name" value="UTRA"/>
    <property type="match status" value="1"/>
</dbReference>
<dbReference type="PANTHER" id="PTHR44846:SF16">
    <property type="entry name" value="TRANSCRIPTIONAL REGULATOR PHNF-RELATED"/>
    <property type="match status" value="1"/>
</dbReference>
<keyword evidence="2" id="KW-0238">DNA-binding</keyword>
<dbReference type="EMBL" id="JACOQL010000002">
    <property type="protein sequence ID" value="MBC9246421.1"/>
    <property type="molecule type" value="Genomic_DNA"/>
</dbReference>
<dbReference type="GO" id="GO:0003700">
    <property type="term" value="F:DNA-binding transcription factor activity"/>
    <property type="evidence" value="ECO:0007669"/>
    <property type="project" value="InterPro"/>
</dbReference>
<comment type="caution">
    <text evidence="5">The sequence shown here is derived from an EMBL/GenBank/DDBJ whole genome shotgun (WGS) entry which is preliminary data.</text>
</comment>
<dbReference type="SMART" id="SM00345">
    <property type="entry name" value="HTH_GNTR"/>
    <property type="match status" value="1"/>
</dbReference>
<organism evidence="5 6">
    <name type="scientific">Paracoccus amoyensis</name>
    <dbReference type="NCBI Taxonomy" id="2760093"/>
    <lineage>
        <taxon>Bacteria</taxon>
        <taxon>Pseudomonadati</taxon>
        <taxon>Pseudomonadota</taxon>
        <taxon>Alphaproteobacteria</taxon>
        <taxon>Rhodobacterales</taxon>
        <taxon>Paracoccaceae</taxon>
        <taxon>Paracoccus</taxon>
    </lineage>
</organism>
<dbReference type="InterPro" id="IPR028978">
    <property type="entry name" value="Chorismate_lyase_/UTRA_dom_sf"/>
</dbReference>
<dbReference type="PROSITE" id="PS50949">
    <property type="entry name" value="HTH_GNTR"/>
    <property type="match status" value="1"/>
</dbReference>
<dbReference type="CDD" id="cd07377">
    <property type="entry name" value="WHTH_GntR"/>
    <property type="match status" value="1"/>
</dbReference>
<evidence type="ECO:0000313" key="6">
    <source>
        <dbReference type="Proteomes" id="UP000608594"/>
    </source>
</evidence>
<proteinExistence type="predicted"/>
<protein>
    <submittedName>
        <fullName evidence="5">GntR family transcriptional regulator</fullName>
    </submittedName>
</protein>
<gene>
    <name evidence="5" type="ORF">H4P12_06780</name>
</gene>
<reference evidence="5" key="1">
    <citation type="submission" date="2020-08" db="EMBL/GenBank/DDBJ databases">
        <title>Paracoccus amoyensis sp. nov., isolated from the surface seawater at coast of Xiamen, Fujian.</title>
        <authorList>
            <person name="Lyu L."/>
        </authorList>
    </citation>
    <scope>NUCLEOTIDE SEQUENCE</scope>
    <source>
        <strain evidence="5">11-3</strain>
    </source>
</reference>
<dbReference type="Proteomes" id="UP000608594">
    <property type="component" value="Unassembled WGS sequence"/>
</dbReference>
<evidence type="ECO:0000259" key="4">
    <source>
        <dbReference type="PROSITE" id="PS50949"/>
    </source>
</evidence>
<keyword evidence="1" id="KW-0805">Transcription regulation</keyword>
<dbReference type="SUPFAM" id="SSF64288">
    <property type="entry name" value="Chorismate lyase-like"/>
    <property type="match status" value="1"/>
</dbReference>
<dbReference type="Gene3D" id="3.40.1410.10">
    <property type="entry name" value="Chorismate lyase-like"/>
    <property type="match status" value="1"/>
</dbReference>
<name>A0A926GDD5_9RHOB</name>
<dbReference type="Pfam" id="PF00392">
    <property type="entry name" value="GntR"/>
    <property type="match status" value="1"/>
</dbReference>
<dbReference type="GO" id="GO:0003677">
    <property type="term" value="F:DNA binding"/>
    <property type="evidence" value="ECO:0007669"/>
    <property type="project" value="UniProtKB-KW"/>
</dbReference>